<dbReference type="PANTHER" id="PTHR24058">
    <property type="entry name" value="DUAL SPECIFICITY PROTEIN KINASE"/>
    <property type="match status" value="1"/>
</dbReference>
<dbReference type="PANTHER" id="PTHR24058:SF103">
    <property type="entry name" value="SERINE_THREONINE-PROTEIN KINASE PRP4 HOMOLOG"/>
    <property type="match status" value="1"/>
</dbReference>
<dbReference type="InterPro" id="IPR011009">
    <property type="entry name" value="Kinase-like_dom_sf"/>
</dbReference>
<feature type="compositionally biased region" description="Low complexity" evidence="6">
    <location>
        <begin position="49"/>
        <end position="69"/>
    </location>
</feature>
<dbReference type="InterPro" id="IPR000719">
    <property type="entry name" value="Prot_kinase_dom"/>
</dbReference>
<dbReference type="Proteomes" id="UP000324800">
    <property type="component" value="Unassembled WGS sequence"/>
</dbReference>
<accession>A0A5J4UN95</accession>
<name>A0A5J4UN95_9EUKA</name>
<dbReference type="PROSITE" id="PS50011">
    <property type="entry name" value="PROTEIN_KINASE_DOM"/>
    <property type="match status" value="1"/>
</dbReference>
<feature type="region of interest" description="Disordered" evidence="6">
    <location>
        <begin position="1"/>
        <end position="72"/>
    </location>
</feature>
<keyword evidence="3" id="KW-0547">Nucleotide-binding</keyword>
<evidence type="ECO:0000256" key="2">
    <source>
        <dbReference type="ARBA" id="ARBA00022679"/>
    </source>
</evidence>
<feature type="region of interest" description="Disordered" evidence="6">
    <location>
        <begin position="470"/>
        <end position="518"/>
    </location>
</feature>
<evidence type="ECO:0000256" key="3">
    <source>
        <dbReference type="ARBA" id="ARBA00022741"/>
    </source>
</evidence>
<evidence type="ECO:0000313" key="8">
    <source>
        <dbReference type="EMBL" id="KAA6371908.1"/>
    </source>
</evidence>
<dbReference type="GO" id="GO:0005524">
    <property type="term" value="F:ATP binding"/>
    <property type="evidence" value="ECO:0007669"/>
    <property type="project" value="UniProtKB-KW"/>
</dbReference>
<gene>
    <name evidence="8" type="ORF">EZS28_032565</name>
</gene>
<dbReference type="GO" id="GO:0004674">
    <property type="term" value="F:protein serine/threonine kinase activity"/>
    <property type="evidence" value="ECO:0007669"/>
    <property type="project" value="UniProtKB-KW"/>
</dbReference>
<feature type="compositionally biased region" description="Basic and acidic residues" evidence="6">
    <location>
        <begin position="475"/>
        <end position="487"/>
    </location>
</feature>
<comment type="caution">
    <text evidence="8">The sequence shown here is derived from an EMBL/GenBank/DDBJ whole genome shotgun (WGS) entry which is preliminary data.</text>
</comment>
<keyword evidence="1" id="KW-0723">Serine/threonine-protein kinase</keyword>
<dbReference type="SUPFAM" id="SSF56112">
    <property type="entry name" value="Protein kinase-like (PK-like)"/>
    <property type="match status" value="1"/>
</dbReference>
<reference evidence="8 9" key="1">
    <citation type="submission" date="2019-03" db="EMBL/GenBank/DDBJ databases">
        <title>Single cell metagenomics reveals metabolic interactions within the superorganism composed of flagellate Streblomastix strix and complex community of Bacteroidetes bacteria on its surface.</title>
        <authorList>
            <person name="Treitli S.C."/>
            <person name="Kolisko M."/>
            <person name="Husnik F."/>
            <person name="Keeling P."/>
            <person name="Hampl V."/>
        </authorList>
    </citation>
    <scope>NUCLEOTIDE SEQUENCE [LARGE SCALE GENOMIC DNA]</scope>
    <source>
        <strain evidence="8">ST1C</strain>
    </source>
</reference>
<dbReference type="InterPro" id="IPR050494">
    <property type="entry name" value="Ser_Thr_dual-spec_kinase"/>
</dbReference>
<sequence length="651" mass="73362">MKRQRPESSDSEFQEDNRSGNSRIKKDLTSNKTIVGDMFSFDETENSLQDNPQIQDQPQISISSAPSQDTAAVDVCDDSDGYYLYRVGEMIGHYQILSLHGRGQFGLVLRAIDVLSEGNGYEVAIKMARNNEVMVKTGLKEIDMLKRVQVSMSHNPHQQQSLQYRNNAHIVRYIEHFYHRNHLCIVLENLSHNLRQVLNTFGKDVGINILAVQVYARNMVSALDQLQRCGIIHADFKPDNILATDERMRSTRLCDFGSAVLVTESSFAPYNASRYYRSPEAILGIKPSPAIDIWALGCVIFELYTGRILFPGTSNNDMLRLFQEVLGNIPKRMLRRGRIEQTEKHFDIQNACFLYHITDPITAQNTVRRVQFTKPLKPIHQLINKANSAVAQSLIQQSYTPNQSPSPSNNQSNLQQIQTPQLIPNLTKEEESLLGQLRSFIERCLTLDPERRITPDEALQHQFINPDIKQGLNYSKDHSKSIERESTIKGTNQQIQQTQIPQSNKSSSPSPSSLQYTNTNQQSNISIHQPIAIRPDQQIQPQNGISKEDAIASALAKAASLINNSTSKDKMKVIGVQQNQQQDIQANRRKGGNAKSIVGQELLQFISSEQVTSQSHSALPEAIHGDKTQEKMLQNAKAALEQVLKKSNIKQ</sequence>
<keyword evidence="4 8" id="KW-0418">Kinase</keyword>
<evidence type="ECO:0000256" key="4">
    <source>
        <dbReference type="ARBA" id="ARBA00022777"/>
    </source>
</evidence>
<dbReference type="Pfam" id="PF00069">
    <property type="entry name" value="Pkinase"/>
    <property type="match status" value="1"/>
</dbReference>
<dbReference type="EMBL" id="SNRW01014058">
    <property type="protein sequence ID" value="KAA6371908.1"/>
    <property type="molecule type" value="Genomic_DNA"/>
</dbReference>
<dbReference type="OrthoDB" id="3967at2759"/>
<feature type="compositionally biased region" description="Low complexity" evidence="6">
    <location>
        <begin position="488"/>
        <end position="513"/>
    </location>
</feature>
<evidence type="ECO:0000256" key="5">
    <source>
        <dbReference type="ARBA" id="ARBA00022840"/>
    </source>
</evidence>
<proteinExistence type="predicted"/>
<keyword evidence="5" id="KW-0067">ATP-binding</keyword>
<protein>
    <submittedName>
        <fullName evidence="8">Putative Serine/threonine-protein kinase prp4</fullName>
    </submittedName>
</protein>
<evidence type="ECO:0000256" key="6">
    <source>
        <dbReference type="SAM" id="MobiDB-lite"/>
    </source>
</evidence>
<organism evidence="8 9">
    <name type="scientific">Streblomastix strix</name>
    <dbReference type="NCBI Taxonomy" id="222440"/>
    <lineage>
        <taxon>Eukaryota</taxon>
        <taxon>Metamonada</taxon>
        <taxon>Preaxostyla</taxon>
        <taxon>Oxymonadida</taxon>
        <taxon>Streblomastigidae</taxon>
        <taxon>Streblomastix</taxon>
    </lineage>
</organism>
<evidence type="ECO:0000259" key="7">
    <source>
        <dbReference type="PROSITE" id="PS50011"/>
    </source>
</evidence>
<dbReference type="AlphaFoldDB" id="A0A5J4UN95"/>
<keyword evidence="2" id="KW-0808">Transferase</keyword>
<evidence type="ECO:0000256" key="1">
    <source>
        <dbReference type="ARBA" id="ARBA00022527"/>
    </source>
</evidence>
<dbReference type="Gene3D" id="1.10.510.10">
    <property type="entry name" value="Transferase(Phosphotransferase) domain 1"/>
    <property type="match status" value="1"/>
</dbReference>
<evidence type="ECO:0000313" key="9">
    <source>
        <dbReference type="Proteomes" id="UP000324800"/>
    </source>
</evidence>
<feature type="domain" description="Protein kinase" evidence="7">
    <location>
        <begin position="94"/>
        <end position="464"/>
    </location>
</feature>
<dbReference type="Gene3D" id="3.30.200.20">
    <property type="entry name" value="Phosphorylase Kinase, domain 1"/>
    <property type="match status" value="1"/>
</dbReference>